<dbReference type="InterPro" id="IPR029058">
    <property type="entry name" value="AB_hydrolase_fold"/>
</dbReference>
<name>A0A2P2MVB6_RHIMU</name>
<dbReference type="SUPFAM" id="SSF53474">
    <property type="entry name" value="alpha/beta-Hydrolases"/>
    <property type="match status" value="1"/>
</dbReference>
<sequence length="131" mass="14185">MEGEESLHRFSPEVRIQEPGGIRDAVSLRPPTMLFHGTSDNAIPAASSKEFLEILPGLGAHAELILFEGKNHTDLFLQDPLRGGKDDLFEHVVAVIHDGDTAALAKDAMAPPSRRLVPEVLLRLASGISPF</sequence>
<dbReference type="Gene3D" id="3.40.50.1820">
    <property type="entry name" value="alpha/beta hydrolase"/>
    <property type="match status" value="1"/>
</dbReference>
<proteinExistence type="predicted"/>
<dbReference type="AlphaFoldDB" id="A0A2P2MVB6"/>
<reference evidence="1" key="1">
    <citation type="submission" date="2018-02" db="EMBL/GenBank/DDBJ databases">
        <title>Rhizophora mucronata_Transcriptome.</title>
        <authorList>
            <person name="Meera S.P."/>
            <person name="Sreeshan A."/>
            <person name="Augustine A."/>
        </authorList>
    </citation>
    <scope>NUCLEOTIDE SEQUENCE</scope>
    <source>
        <tissue evidence="1">Leaf</tissue>
    </source>
</reference>
<protein>
    <submittedName>
        <fullName evidence="1">Isoprenylcysteine alpha-carbonyl methylesterase ICME-like</fullName>
    </submittedName>
</protein>
<accession>A0A2P2MVB6</accession>
<dbReference type="EMBL" id="GGEC01053683">
    <property type="protein sequence ID" value="MBX34167.1"/>
    <property type="molecule type" value="Transcribed_RNA"/>
</dbReference>
<organism evidence="1">
    <name type="scientific">Rhizophora mucronata</name>
    <name type="common">Asiatic mangrove</name>
    <dbReference type="NCBI Taxonomy" id="61149"/>
    <lineage>
        <taxon>Eukaryota</taxon>
        <taxon>Viridiplantae</taxon>
        <taxon>Streptophyta</taxon>
        <taxon>Embryophyta</taxon>
        <taxon>Tracheophyta</taxon>
        <taxon>Spermatophyta</taxon>
        <taxon>Magnoliopsida</taxon>
        <taxon>eudicotyledons</taxon>
        <taxon>Gunneridae</taxon>
        <taxon>Pentapetalae</taxon>
        <taxon>rosids</taxon>
        <taxon>fabids</taxon>
        <taxon>Malpighiales</taxon>
        <taxon>Rhizophoraceae</taxon>
        <taxon>Rhizophora</taxon>
    </lineage>
</organism>
<evidence type="ECO:0000313" key="1">
    <source>
        <dbReference type="EMBL" id="MBX34167.1"/>
    </source>
</evidence>